<dbReference type="PROSITE" id="PS50122">
    <property type="entry name" value="CHEB"/>
    <property type="match status" value="1"/>
</dbReference>
<evidence type="ECO:0000259" key="5">
    <source>
        <dbReference type="PROSITE" id="PS50122"/>
    </source>
</evidence>
<sequence>MNAPAAIALGCSAGGVDALKAVLGGLDAALRQTILVCCHSSSDTVDLLCEVLGRVSPLPVVEAKERHVVRAGAVHLAPSGYHLLVEGDLHFALSVDPRVNHARPSIDVMFTSAAEVWQNALIGVVLTGGNADGAKGLRRIRELGGTAIVQSPDDAEAPTMPRAALEIAGTDYCVALNDIAPLLNRLCLV</sequence>
<dbReference type="OrthoDB" id="9791760at2"/>
<dbReference type="InterPro" id="IPR000673">
    <property type="entry name" value="Sig_transdc_resp-reg_Me-estase"/>
</dbReference>
<dbReference type="AlphaFoldDB" id="A0A370X4V5"/>
<comment type="caution">
    <text evidence="6">The sequence shown here is derived from an EMBL/GenBank/DDBJ whole genome shotgun (WGS) entry which is preliminary data.</text>
</comment>
<evidence type="ECO:0000313" key="6">
    <source>
        <dbReference type="EMBL" id="RDS83454.1"/>
    </source>
</evidence>
<feature type="active site" evidence="4">
    <location>
        <position position="12"/>
    </location>
</feature>
<dbReference type="CDD" id="cd16433">
    <property type="entry name" value="CheB"/>
    <property type="match status" value="1"/>
</dbReference>
<name>A0A370X4V5_9GAMM</name>
<dbReference type="GO" id="GO:0005737">
    <property type="term" value="C:cytoplasm"/>
    <property type="evidence" value="ECO:0007669"/>
    <property type="project" value="InterPro"/>
</dbReference>
<reference evidence="6 7" key="1">
    <citation type="submission" date="2018-07" db="EMBL/GenBank/DDBJ databases">
        <title>Dyella monticola sp. nov. and Dyella psychrodurans sp. nov. isolated from monsoon evergreen broad-leaved forest soil of Dinghu Mountain, China.</title>
        <authorList>
            <person name="Gao Z."/>
            <person name="Qiu L."/>
        </authorList>
    </citation>
    <scope>NUCLEOTIDE SEQUENCE [LARGE SCALE GENOMIC DNA]</scope>
    <source>
        <strain evidence="6 7">4MSK11</strain>
    </source>
</reference>
<dbReference type="EC" id="3.1.1.61" evidence="2"/>
<keyword evidence="7" id="KW-1185">Reference proteome</keyword>
<dbReference type="GO" id="GO:0000156">
    <property type="term" value="F:phosphorelay response regulator activity"/>
    <property type="evidence" value="ECO:0007669"/>
    <property type="project" value="InterPro"/>
</dbReference>
<evidence type="ECO:0000313" key="7">
    <source>
        <dbReference type="Proteomes" id="UP000255334"/>
    </source>
</evidence>
<dbReference type="PANTHER" id="PTHR42872:SF6">
    <property type="entry name" value="PROTEIN-GLUTAMATE METHYLESTERASE_PROTEIN-GLUTAMINE GLUTAMINASE"/>
    <property type="match status" value="1"/>
</dbReference>
<evidence type="ECO:0000256" key="4">
    <source>
        <dbReference type="PROSITE-ProRule" id="PRU00050"/>
    </source>
</evidence>
<dbReference type="Gene3D" id="3.40.50.180">
    <property type="entry name" value="Methylesterase CheB, C-terminal domain"/>
    <property type="match status" value="1"/>
</dbReference>
<dbReference type="Proteomes" id="UP000255334">
    <property type="component" value="Unassembled WGS sequence"/>
</dbReference>
<proteinExistence type="predicted"/>
<keyword evidence="1 4" id="KW-0378">Hydrolase</keyword>
<feature type="active site" evidence="4">
    <location>
        <position position="39"/>
    </location>
</feature>
<feature type="active site" evidence="4">
    <location>
        <position position="132"/>
    </location>
</feature>
<dbReference type="GO" id="GO:0008984">
    <property type="term" value="F:protein-glutamate methylesterase activity"/>
    <property type="evidence" value="ECO:0007669"/>
    <property type="project" value="UniProtKB-EC"/>
</dbReference>
<evidence type="ECO:0000256" key="3">
    <source>
        <dbReference type="ARBA" id="ARBA00048267"/>
    </source>
</evidence>
<dbReference type="EMBL" id="QRBF01000004">
    <property type="protein sequence ID" value="RDS83454.1"/>
    <property type="molecule type" value="Genomic_DNA"/>
</dbReference>
<evidence type="ECO:0000256" key="1">
    <source>
        <dbReference type="ARBA" id="ARBA00022801"/>
    </source>
</evidence>
<gene>
    <name evidence="6" type="ORF">DWU99_13080</name>
</gene>
<dbReference type="GO" id="GO:0006935">
    <property type="term" value="P:chemotaxis"/>
    <property type="evidence" value="ECO:0007669"/>
    <property type="project" value="UniProtKB-UniRule"/>
</dbReference>
<dbReference type="RefSeq" id="WP_115478493.1">
    <property type="nucleotide sequence ID" value="NZ_QRBF01000004.1"/>
</dbReference>
<organism evidence="6 7">
    <name type="scientific">Dyella psychrodurans</name>
    <dbReference type="NCBI Taxonomy" id="1927960"/>
    <lineage>
        <taxon>Bacteria</taxon>
        <taxon>Pseudomonadati</taxon>
        <taxon>Pseudomonadota</taxon>
        <taxon>Gammaproteobacteria</taxon>
        <taxon>Lysobacterales</taxon>
        <taxon>Rhodanobacteraceae</taxon>
        <taxon>Dyella</taxon>
    </lineage>
</organism>
<dbReference type="Pfam" id="PF01339">
    <property type="entry name" value="CheB_methylest"/>
    <property type="match status" value="1"/>
</dbReference>
<comment type="catalytic activity">
    <reaction evidence="3">
        <text>[protein]-L-glutamate 5-O-methyl ester + H2O = L-glutamyl-[protein] + methanol + H(+)</text>
        <dbReference type="Rhea" id="RHEA:23236"/>
        <dbReference type="Rhea" id="RHEA-COMP:10208"/>
        <dbReference type="Rhea" id="RHEA-COMP:10311"/>
        <dbReference type="ChEBI" id="CHEBI:15377"/>
        <dbReference type="ChEBI" id="CHEBI:15378"/>
        <dbReference type="ChEBI" id="CHEBI:17790"/>
        <dbReference type="ChEBI" id="CHEBI:29973"/>
        <dbReference type="ChEBI" id="CHEBI:82795"/>
        <dbReference type="EC" id="3.1.1.61"/>
    </reaction>
</comment>
<keyword evidence="4" id="KW-0145">Chemotaxis</keyword>
<dbReference type="InterPro" id="IPR035909">
    <property type="entry name" value="CheB_C"/>
</dbReference>
<dbReference type="PANTHER" id="PTHR42872">
    <property type="entry name" value="PROTEIN-GLUTAMATE METHYLESTERASE/PROTEIN-GLUTAMINE GLUTAMINASE"/>
    <property type="match status" value="1"/>
</dbReference>
<dbReference type="SUPFAM" id="SSF52738">
    <property type="entry name" value="Methylesterase CheB, C-terminal domain"/>
    <property type="match status" value="1"/>
</dbReference>
<evidence type="ECO:0000256" key="2">
    <source>
        <dbReference type="ARBA" id="ARBA00039140"/>
    </source>
</evidence>
<accession>A0A370X4V5</accession>
<feature type="domain" description="CheB-type methylesterase" evidence="5">
    <location>
        <begin position="1"/>
        <end position="180"/>
    </location>
</feature>
<protein>
    <recommendedName>
        <fullName evidence="2">protein-glutamate methylesterase</fullName>
        <ecNumber evidence="2">3.1.1.61</ecNumber>
    </recommendedName>
</protein>